<dbReference type="AlphaFoldDB" id="F4XZP3"/>
<organism evidence="1 2">
    <name type="scientific">Moorena producens 3L</name>
    <dbReference type="NCBI Taxonomy" id="489825"/>
    <lineage>
        <taxon>Bacteria</taxon>
        <taxon>Bacillati</taxon>
        <taxon>Cyanobacteriota</taxon>
        <taxon>Cyanophyceae</taxon>
        <taxon>Coleofasciculales</taxon>
        <taxon>Coleofasciculaceae</taxon>
        <taxon>Moorena</taxon>
    </lineage>
</organism>
<dbReference type="RefSeq" id="WP_008188615.1">
    <property type="nucleotide sequence ID" value="NZ_GL890849.1"/>
</dbReference>
<gene>
    <name evidence="1" type="ORF">LYNGBM3L_57380</name>
</gene>
<protein>
    <submittedName>
        <fullName evidence="1">Uncharacterized protein</fullName>
    </submittedName>
</protein>
<evidence type="ECO:0000313" key="2">
    <source>
        <dbReference type="Proteomes" id="UP000003959"/>
    </source>
</evidence>
<name>F4XZP3_9CYAN</name>
<dbReference type="HOGENOM" id="CLU_3119941_0_0_3"/>
<proteinExistence type="predicted"/>
<sequence>MNQGKAVTRISRGKDSHLHGYQVVVVLLDQAVNPPYIHGMVSHQRIALLN</sequence>
<dbReference type="EMBL" id="GL890964">
    <property type="protein sequence ID" value="EGJ30048.1"/>
    <property type="molecule type" value="Genomic_DNA"/>
</dbReference>
<accession>F4XZP3</accession>
<evidence type="ECO:0000313" key="1">
    <source>
        <dbReference type="EMBL" id="EGJ30048.1"/>
    </source>
</evidence>
<dbReference type="Proteomes" id="UP000003959">
    <property type="component" value="Unassembled WGS sequence"/>
</dbReference>
<reference evidence="2" key="1">
    <citation type="journal article" date="2011" name="Proc. Natl. Acad. Sci. U.S.A.">
        <title>Genomic insights into the physiology and ecology of the marine filamentous cyanobacterium Lyngbya majuscula.</title>
        <authorList>
            <person name="Jones A.C."/>
            <person name="Monroe E.A."/>
            <person name="Podell S."/>
            <person name="Hess W.R."/>
            <person name="Klages S."/>
            <person name="Esquenazi E."/>
            <person name="Niessen S."/>
            <person name="Hoover H."/>
            <person name="Rothmann M."/>
            <person name="Lasken R.S."/>
            <person name="Yates J.R.III."/>
            <person name="Reinhardt R."/>
            <person name="Kube M."/>
            <person name="Burkart M.D."/>
            <person name="Allen E.E."/>
            <person name="Dorrestein P.C."/>
            <person name="Gerwick W.H."/>
            <person name="Gerwick L."/>
        </authorList>
    </citation>
    <scope>NUCLEOTIDE SEQUENCE [LARGE SCALE GENOMIC DNA]</scope>
    <source>
        <strain evidence="2">3L</strain>
    </source>
</reference>
<keyword evidence="2" id="KW-1185">Reference proteome</keyword>